<reference evidence="2" key="2">
    <citation type="submission" date="2015-01" db="EMBL/GenBank/DDBJ databases">
        <title>Evolutionary Origins and Diversification of the Mycorrhizal Mutualists.</title>
        <authorList>
            <consortium name="DOE Joint Genome Institute"/>
            <consortium name="Mycorrhizal Genomics Consortium"/>
            <person name="Kohler A."/>
            <person name="Kuo A."/>
            <person name="Nagy L.G."/>
            <person name="Floudas D."/>
            <person name="Copeland A."/>
            <person name="Barry K.W."/>
            <person name="Cichocki N."/>
            <person name="Veneault-Fourrey C."/>
            <person name="LaButti K."/>
            <person name="Lindquist E.A."/>
            <person name="Lipzen A."/>
            <person name="Lundell T."/>
            <person name="Morin E."/>
            <person name="Murat C."/>
            <person name="Riley R."/>
            <person name="Ohm R."/>
            <person name="Sun H."/>
            <person name="Tunlid A."/>
            <person name="Henrissat B."/>
            <person name="Grigoriev I.V."/>
            <person name="Hibbett D.S."/>
            <person name="Martin F."/>
        </authorList>
    </citation>
    <scope>NUCLEOTIDE SEQUENCE [LARGE SCALE GENOMIC DNA]</scope>
    <source>
        <strain evidence="2">Foug A</strain>
    </source>
</reference>
<organism evidence="1 2">
    <name type="scientific">Scleroderma citrinum Foug A</name>
    <dbReference type="NCBI Taxonomy" id="1036808"/>
    <lineage>
        <taxon>Eukaryota</taxon>
        <taxon>Fungi</taxon>
        <taxon>Dikarya</taxon>
        <taxon>Basidiomycota</taxon>
        <taxon>Agaricomycotina</taxon>
        <taxon>Agaricomycetes</taxon>
        <taxon>Agaricomycetidae</taxon>
        <taxon>Boletales</taxon>
        <taxon>Sclerodermatineae</taxon>
        <taxon>Sclerodermataceae</taxon>
        <taxon>Scleroderma</taxon>
    </lineage>
</organism>
<dbReference type="AlphaFoldDB" id="A0A0C3AE19"/>
<sequence>MRLLEKGVNFSSDFVASQGAIPASEVPSPPRCFCARKFLTQKKTLSLSMITSLKGLISQETDVFPNAWIPSIELNGHNLIVRRLVCTVMFGKR</sequence>
<accession>A0A0C3AE19</accession>
<dbReference type="HOGENOM" id="CLU_2400973_0_0_1"/>
<dbReference type="Proteomes" id="UP000053989">
    <property type="component" value="Unassembled WGS sequence"/>
</dbReference>
<proteinExistence type="predicted"/>
<dbReference type="EMBL" id="KN822037">
    <property type="protein sequence ID" value="KIM63162.1"/>
    <property type="molecule type" value="Genomic_DNA"/>
</dbReference>
<evidence type="ECO:0000313" key="2">
    <source>
        <dbReference type="Proteomes" id="UP000053989"/>
    </source>
</evidence>
<dbReference type="InParanoid" id="A0A0C3AE19"/>
<keyword evidence="2" id="KW-1185">Reference proteome</keyword>
<name>A0A0C3AE19_9AGAM</name>
<protein>
    <submittedName>
        <fullName evidence="1">Uncharacterized protein</fullName>
    </submittedName>
</protein>
<evidence type="ECO:0000313" key="1">
    <source>
        <dbReference type="EMBL" id="KIM63162.1"/>
    </source>
</evidence>
<reference evidence="1 2" key="1">
    <citation type="submission" date="2014-04" db="EMBL/GenBank/DDBJ databases">
        <authorList>
            <consortium name="DOE Joint Genome Institute"/>
            <person name="Kuo A."/>
            <person name="Kohler A."/>
            <person name="Nagy L.G."/>
            <person name="Floudas D."/>
            <person name="Copeland A."/>
            <person name="Barry K.W."/>
            <person name="Cichocki N."/>
            <person name="Veneault-Fourrey C."/>
            <person name="LaButti K."/>
            <person name="Lindquist E.A."/>
            <person name="Lipzen A."/>
            <person name="Lundell T."/>
            <person name="Morin E."/>
            <person name="Murat C."/>
            <person name="Sun H."/>
            <person name="Tunlid A."/>
            <person name="Henrissat B."/>
            <person name="Grigoriev I.V."/>
            <person name="Hibbett D.S."/>
            <person name="Martin F."/>
            <person name="Nordberg H.P."/>
            <person name="Cantor M.N."/>
            <person name="Hua S.X."/>
        </authorList>
    </citation>
    <scope>NUCLEOTIDE SEQUENCE [LARGE SCALE GENOMIC DNA]</scope>
    <source>
        <strain evidence="1 2">Foug A</strain>
    </source>
</reference>
<gene>
    <name evidence="1" type="ORF">SCLCIDRAFT_1214472</name>
</gene>